<dbReference type="InterPro" id="IPR030395">
    <property type="entry name" value="GP_PDE_dom"/>
</dbReference>
<gene>
    <name evidence="2" type="ORF">ABS311_10100</name>
</gene>
<evidence type="ECO:0000259" key="1">
    <source>
        <dbReference type="PROSITE" id="PS51704"/>
    </source>
</evidence>
<dbReference type="Proteomes" id="UP001467690">
    <property type="component" value="Unassembled WGS sequence"/>
</dbReference>
<feature type="domain" description="GP-PDE" evidence="1">
    <location>
        <begin position="1"/>
        <end position="228"/>
    </location>
</feature>
<dbReference type="Gene3D" id="3.20.20.190">
    <property type="entry name" value="Phosphatidylinositol (PI) phosphodiesterase"/>
    <property type="match status" value="1"/>
</dbReference>
<protein>
    <submittedName>
        <fullName evidence="2">Glycerophosphodiester phosphodiesterase family protein</fullName>
    </submittedName>
</protein>
<evidence type="ECO:0000313" key="2">
    <source>
        <dbReference type="EMBL" id="MER2492234.1"/>
    </source>
</evidence>
<dbReference type="EMBL" id="JBELOE010000200">
    <property type="protein sequence ID" value="MER2492234.1"/>
    <property type="molecule type" value="Genomic_DNA"/>
</dbReference>
<dbReference type="PANTHER" id="PTHR46211:SF14">
    <property type="entry name" value="GLYCEROPHOSPHODIESTER PHOSPHODIESTERASE"/>
    <property type="match status" value="1"/>
</dbReference>
<organism evidence="2 3">
    <name type="scientific">Catenovulum sediminis</name>
    <dbReference type="NCBI Taxonomy" id="1740262"/>
    <lineage>
        <taxon>Bacteria</taxon>
        <taxon>Pseudomonadati</taxon>
        <taxon>Pseudomonadota</taxon>
        <taxon>Gammaproteobacteria</taxon>
        <taxon>Alteromonadales</taxon>
        <taxon>Alteromonadaceae</taxon>
        <taxon>Catenovulum</taxon>
    </lineage>
</organism>
<dbReference type="PANTHER" id="PTHR46211">
    <property type="entry name" value="GLYCEROPHOSPHORYL DIESTER PHOSPHODIESTERASE"/>
    <property type="match status" value="1"/>
</dbReference>
<reference evidence="2 3" key="1">
    <citation type="submission" date="2024-06" db="EMBL/GenBank/DDBJ databases">
        <authorList>
            <person name="Chen R.Y."/>
        </authorList>
    </citation>
    <scope>NUCLEOTIDE SEQUENCE [LARGE SCALE GENOMIC DNA]</scope>
    <source>
        <strain evidence="2 3">D2</strain>
    </source>
</reference>
<dbReference type="Pfam" id="PF03009">
    <property type="entry name" value="GDPD"/>
    <property type="match status" value="1"/>
</dbReference>
<dbReference type="PROSITE" id="PS51704">
    <property type="entry name" value="GP_PDE"/>
    <property type="match status" value="1"/>
</dbReference>
<keyword evidence="3" id="KW-1185">Reference proteome</keyword>
<dbReference type="SUPFAM" id="SSF51695">
    <property type="entry name" value="PLC-like phosphodiesterases"/>
    <property type="match status" value="1"/>
</dbReference>
<proteinExistence type="predicted"/>
<sequence length="237" mass="26038">MFIWAHRGASSIAPENTIKAFEQAIQAQADGIELDVQVVENIPVVLHDAWLQQTTNGIGHVTQVAFGYLQSLDAGDGQSVPTLRDVLMHINGRCKINIELKAADCEALILADIEYALEHSAVTADDILVSSFNHRMLARFAKLAPAIRLGALTANLPLSLAEFATELGAWSVHCARDFIDQDFVQDAHQRGLKVFVYTINHAEDMEKMHQLGVDGIFTDYPTRARQLFSVVEPSSAS</sequence>
<dbReference type="InterPro" id="IPR017946">
    <property type="entry name" value="PLC-like_Pdiesterase_TIM-brl"/>
</dbReference>
<evidence type="ECO:0000313" key="3">
    <source>
        <dbReference type="Proteomes" id="UP001467690"/>
    </source>
</evidence>
<name>A0ABV1RH23_9ALTE</name>
<accession>A0ABV1RH23</accession>
<dbReference type="RefSeq" id="WP_143871806.1">
    <property type="nucleotide sequence ID" value="NZ_CP041660.1"/>
</dbReference>
<comment type="caution">
    <text evidence="2">The sequence shown here is derived from an EMBL/GenBank/DDBJ whole genome shotgun (WGS) entry which is preliminary data.</text>
</comment>